<dbReference type="NCBIfam" id="TIGR00715">
    <property type="entry name" value="precor6x_red"/>
    <property type="match status" value="1"/>
</dbReference>
<dbReference type="Proteomes" id="UP000184465">
    <property type="component" value="Unassembled WGS sequence"/>
</dbReference>
<organism evidence="4 5">
    <name type="scientific">Paramaledivibacter caminithermalis (strain DSM 15212 / CIP 107654 / DViRD3)</name>
    <name type="common">Clostridium caminithermale</name>
    <dbReference type="NCBI Taxonomy" id="1121301"/>
    <lineage>
        <taxon>Bacteria</taxon>
        <taxon>Bacillati</taxon>
        <taxon>Bacillota</taxon>
        <taxon>Clostridia</taxon>
        <taxon>Peptostreptococcales</taxon>
        <taxon>Caminicellaceae</taxon>
        <taxon>Paramaledivibacter</taxon>
    </lineage>
</organism>
<evidence type="ECO:0000256" key="2">
    <source>
        <dbReference type="ARBA" id="ARBA00022573"/>
    </source>
</evidence>
<dbReference type="STRING" id="1121301.SAMN02745912_01293"/>
<dbReference type="RefSeq" id="WP_073148125.1">
    <property type="nucleotide sequence ID" value="NZ_FRAG01000011.1"/>
</dbReference>
<dbReference type="PANTHER" id="PTHR36925:SF1">
    <property type="entry name" value="COBALT-PRECORRIN-6A REDUCTASE"/>
    <property type="match status" value="1"/>
</dbReference>
<dbReference type="AlphaFoldDB" id="A0A1M6MLL1"/>
<dbReference type="EMBL" id="FRAG01000011">
    <property type="protein sequence ID" value="SHJ84163.1"/>
    <property type="molecule type" value="Genomic_DNA"/>
</dbReference>
<sequence length="254" mass="28818">MILVLSGTKDGRDIVYKLRDKGFNILVTTATNYGKSLYKQEEGLRIISNRLDYDGMVKLIKENSIKLAIDATHPYADKVSDNISKACKEIDISYIRYQRRESSLSKYDYMIKWAKDYEEAAEMLARLEGNILLTTGSKTLDIFTSKLSPKRLYPRVLPTSDVLEKCEDLGFKPSNIIAMQGPFTKEMNKELIRKYDIRILVTKDSGKIGGTDEKLAAAEQMGIPVIIISRPEEKQGLIFNDVDKLINKVSEIYG</sequence>
<keyword evidence="5" id="KW-1185">Reference proteome</keyword>
<evidence type="ECO:0000313" key="5">
    <source>
        <dbReference type="Proteomes" id="UP000184465"/>
    </source>
</evidence>
<dbReference type="OrthoDB" id="9780707at2"/>
<comment type="pathway">
    <text evidence="1">Cofactor biosynthesis; adenosylcobalamin biosynthesis.</text>
</comment>
<dbReference type="InterPro" id="IPR003723">
    <property type="entry name" value="Precorrin-6x_reduct"/>
</dbReference>
<evidence type="ECO:0000313" key="4">
    <source>
        <dbReference type="EMBL" id="SHJ84163.1"/>
    </source>
</evidence>
<dbReference type="NCBIfam" id="NF005970">
    <property type="entry name" value="PRK08057.1-4"/>
    <property type="match status" value="1"/>
</dbReference>
<dbReference type="PANTHER" id="PTHR36925">
    <property type="entry name" value="COBALT-PRECORRIN-6A REDUCTASE"/>
    <property type="match status" value="1"/>
</dbReference>
<name>A0A1M6MLL1_PARC5</name>
<protein>
    <submittedName>
        <fullName evidence="4">Precorrin-6A/cobalt-precorrin-6A reductase</fullName>
    </submittedName>
</protein>
<proteinExistence type="predicted"/>
<dbReference type="GO" id="GO:0016994">
    <property type="term" value="F:precorrin-6A reductase activity"/>
    <property type="evidence" value="ECO:0007669"/>
    <property type="project" value="InterPro"/>
</dbReference>
<dbReference type="PROSITE" id="PS51014">
    <property type="entry name" value="COBK_CBIJ"/>
    <property type="match status" value="1"/>
</dbReference>
<gene>
    <name evidence="4" type="ORF">SAMN02745912_01293</name>
</gene>
<evidence type="ECO:0000256" key="3">
    <source>
        <dbReference type="ARBA" id="ARBA00023002"/>
    </source>
</evidence>
<dbReference type="GO" id="GO:0009236">
    <property type="term" value="P:cobalamin biosynthetic process"/>
    <property type="evidence" value="ECO:0007669"/>
    <property type="project" value="UniProtKB-UniPathway"/>
</dbReference>
<keyword evidence="3" id="KW-0560">Oxidoreductase</keyword>
<dbReference type="Pfam" id="PF02571">
    <property type="entry name" value="CbiJ"/>
    <property type="match status" value="1"/>
</dbReference>
<dbReference type="UniPathway" id="UPA00148"/>
<accession>A0A1M6MLL1</accession>
<reference evidence="4 5" key="1">
    <citation type="submission" date="2016-11" db="EMBL/GenBank/DDBJ databases">
        <authorList>
            <person name="Jaros S."/>
            <person name="Januszkiewicz K."/>
            <person name="Wedrychowicz H."/>
        </authorList>
    </citation>
    <scope>NUCLEOTIDE SEQUENCE [LARGE SCALE GENOMIC DNA]</scope>
    <source>
        <strain evidence="4 5">DSM 15212</strain>
    </source>
</reference>
<keyword evidence="2" id="KW-0169">Cobalamin biosynthesis</keyword>
<evidence type="ECO:0000256" key="1">
    <source>
        <dbReference type="ARBA" id="ARBA00004953"/>
    </source>
</evidence>